<dbReference type="AlphaFoldDB" id="A0A0C3JDI9"/>
<dbReference type="OrthoDB" id="3195134at2759"/>
<gene>
    <name evidence="2" type="ORF">M404DRAFT_137550</name>
</gene>
<reference evidence="3" key="2">
    <citation type="submission" date="2015-01" db="EMBL/GenBank/DDBJ databases">
        <title>Evolutionary Origins and Diversification of the Mycorrhizal Mutualists.</title>
        <authorList>
            <consortium name="DOE Joint Genome Institute"/>
            <consortium name="Mycorrhizal Genomics Consortium"/>
            <person name="Kohler A."/>
            <person name="Kuo A."/>
            <person name="Nagy L.G."/>
            <person name="Floudas D."/>
            <person name="Copeland A."/>
            <person name="Barry K.W."/>
            <person name="Cichocki N."/>
            <person name="Veneault-Fourrey C."/>
            <person name="LaButti K."/>
            <person name="Lindquist E.A."/>
            <person name="Lipzen A."/>
            <person name="Lundell T."/>
            <person name="Morin E."/>
            <person name="Murat C."/>
            <person name="Riley R."/>
            <person name="Ohm R."/>
            <person name="Sun H."/>
            <person name="Tunlid A."/>
            <person name="Henrissat B."/>
            <person name="Grigoriev I.V."/>
            <person name="Hibbett D.S."/>
            <person name="Martin F."/>
        </authorList>
    </citation>
    <scope>NUCLEOTIDE SEQUENCE [LARGE SCALE GENOMIC DNA]</scope>
    <source>
        <strain evidence="3">Marx 270</strain>
    </source>
</reference>
<proteinExistence type="predicted"/>
<dbReference type="EMBL" id="KN831961">
    <property type="protein sequence ID" value="KIO07148.1"/>
    <property type="molecule type" value="Genomic_DNA"/>
</dbReference>
<feature type="region of interest" description="Disordered" evidence="1">
    <location>
        <begin position="1"/>
        <end position="82"/>
    </location>
</feature>
<accession>A0A0C3JDI9</accession>
<evidence type="ECO:0008006" key="4">
    <source>
        <dbReference type="Google" id="ProtNLM"/>
    </source>
</evidence>
<sequence length="261" mass="28927">MSDHLDLIAPDFPGGFIHSTPQRPKTPPSPLTPVTSSDSSSPRPSFSHLFDASKSIPRLSPISNPPTLLPAHSHTIPTTSHPQPIPVPPVTNLALPPQVNPPMANPQFQMLLRGTQNSPKFSGDSPTQLPHYLEDIDFLSTLTTLDDCGKIRAAIRYADLEEAKVWQMLPEAAPVADSWDAFVVTVKGLYPGCEGDDHYCRADLQYLIEEYQSKPMRNQDDLREYQQKFAKISALLIKTKKLAETEQDSMFLNGFLRAIAD</sequence>
<name>A0A0C3JDI9_PISTI</name>
<dbReference type="HOGENOM" id="CLU_049924_1_0_1"/>
<evidence type="ECO:0000313" key="3">
    <source>
        <dbReference type="Proteomes" id="UP000054217"/>
    </source>
</evidence>
<dbReference type="Proteomes" id="UP000054217">
    <property type="component" value="Unassembled WGS sequence"/>
</dbReference>
<dbReference type="InParanoid" id="A0A0C3JDI9"/>
<keyword evidence="3" id="KW-1185">Reference proteome</keyword>
<evidence type="ECO:0000256" key="1">
    <source>
        <dbReference type="SAM" id="MobiDB-lite"/>
    </source>
</evidence>
<feature type="compositionally biased region" description="Low complexity" evidence="1">
    <location>
        <begin position="32"/>
        <end position="47"/>
    </location>
</feature>
<protein>
    <recommendedName>
        <fullName evidence="4">Retrotransposon gag domain-containing protein</fullName>
    </recommendedName>
</protein>
<reference evidence="2 3" key="1">
    <citation type="submission" date="2014-04" db="EMBL/GenBank/DDBJ databases">
        <authorList>
            <consortium name="DOE Joint Genome Institute"/>
            <person name="Kuo A."/>
            <person name="Kohler A."/>
            <person name="Costa M.D."/>
            <person name="Nagy L.G."/>
            <person name="Floudas D."/>
            <person name="Copeland A."/>
            <person name="Barry K.W."/>
            <person name="Cichocki N."/>
            <person name="Veneault-Fourrey C."/>
            <person name="LaButti K."/>
            <person name="Lindquist E.A."/>
            <person name="Lipzen A."/>
            <person name="Lundell T."/>
            <person name="Morin E."/>
            <person name="Murat C."/>
            <person name="Sun H."/>
            <person name="Tunlid A."/>
            <person name="Henrissat B."/>
            <person name="Grigoriev I.V."/>
            <person name="Hibbett D.S."/>
            <person name="Martin F."/>
            <person name="Nordberg H.P."/>
            <person name="Cantor M.N."/>
            <person name="Hua S.X."/>
        </authorList>
    </citation>
    <scope>NUCLEOTIDE SEQUENCE [LARGE SCALE GENOMIC DNA]</scope>
    <source>
        <strain evidence="2 3">Marx 270</strain>
    </source>
</reference>
<evidence type="ECO:0000313" key="2">
    <source>
        <dbReference type="EMBL" id="KIO07148.1"/>
    </source>
</evidence>
<organism evidence="2 3">
    <name type="scientific">Pisolithus tinctorius Marx 270</name>
    <dbReference type="NCBI Taxonomy" id="870435"/>
    <lineage>
        <taxon>Eukaryota</taxon>
        <taxon>Fungi</taxon>
        <taxon>Dikarya</taxon>
        <taxon>Basidiomycota</taxon>
        <taxon>Agaricomycotina</taxon>
        <taxon>Agaricomycetes</taxon>
        <taxon>Agaricomycetidae</taxon>
        <taxon>Boletales</taxon>
        <taxon>Sclerodermatineae</taxon>
        <taxon>Pisolithaceae</taxon>
        <taxon>Pisolithus</taxon>
    </lineage>
</organism>
<dbReference type="STRING" id="870435.A0A0C3JDI9"/>